<dbReference type="Pfam" id="PF08659">
    <property type="entry name" value="KR"/>
    <property type="match status" value="1"/>
</dbReference>
<dbReference type="InterPro" id="IPR009081">
    <property type="entry name" value="PP-bd_ACP"/>
</dbReference>
<keyword evidence="9" id="KW-1185">Reference proteome</keyword>
<dbReference type="Proteomes" id="UP001190700">
    <property type="component" value="Unassembled WGS sequence"/>
</dbReference>
<feature type="domain" description="Carrier" evidence="6">
    <location>
        <begin position="1689"/>
        <end position="1771"/>
    </location>
</feature>
<dbReference type="SUPFAM" id="SSF52151">
    <property type="entry name" value="FabD/lysophospholipase-like"/>
    <property type="match status" value="1"/>
</dbReference>
<evidence type="ECO:0008006" key="10">
    <source>
        <dbReference type="Google" id="ProtNLM"/>
    </source>
</evidence>
<dbReference type="SMART" id="SM00825">
    <property type="entry name" value="PKS_KS"/>
    <property type="match status" value="1"/>
</dbReference>
<dbReference type="PANTHER" id="PTHR43775">
    <property type="entry name" value="FATTY ACID SYNTHASE"/>
    <property type="match status" value="1"/>
</dbReference>
<sequence length="2762" mass="288985">MALLDAALYSDKASEVKAREPPAAAPYALVAGCAVRQDGRSNGLMAPRPAAQVDLLREAYADAMQAPADVAYVEAHGTGTRLGDPIELHALGQVKIGRGAPGAGVPVGTIKSNIGHLECAAGMAGLVKAALVLQHRTVPASLHFRTPNRLVAFENLHLRVVAAPEPLVPPSSSAPSSRGTAVLGISGNGFGGTLGHCVLVGTSPLCKPNGGEGGGHLPHMNHCARATMLPEGSVFGAGDDAGAMTTSSEPQQDSRHLVVVALSAHSVVAARRTAGRLASLLEGEARKEVTMDPTSTRITLAEVALAAGAGRPHAGPHRQHRIAVAGVRPLAVAAALWAAADGRTSCSGGATLKVAQGLPASGAAGEGQPSWGPVGAAGGTAEGAAAIGEGRNKRVAMVFTGQGAEYARMGTGLRAFDPSFAAAFAAVERALAPHLRLPRGEALGDLLAHGPEDALKDPAVLQPAVFAVEYALACALLSHARGAWPLVAVAGHSLGELAAMAVAGVLTLEQAAALVAGRGRAMAELAPSVGGMAALDASEDKARCPTGPASERLPVRAVLEELHSELRAEVAAVNGPQAVVVSGRDAALEALRAVCEARGIRFKRLAVHTAMHSHCVEPCLQDLRHVANSLPTDSKPDAVAAAATTVCAGAGSITVVSTLTGGVLLRPPDADYWCRQARERVRFSEAIRCLVQEWGAEVVIEVGPAPHLTPHVRATLDALGAPHRAAKILPTLRVGLPCRHCPEDEGRKAGARAEAEAFCAVQCALHCAGVAADWAVMAQSAAHAAGEGRLSLARLPPTALVGEEHWFSGAALCSNSAAPACHEEGGRGARGIPAAPVLGPDSLLWGEEWVAAPKQGVWGPSLRGRPRTALVAGCSGCGLSRIVLNELLRSGVRAEAFELRGGEDADGPAPGAAVGDLIRRLRRGPSATGATSPGADVTSHTRCPSMHWDLVVLLLAGPHCQTRPVLGGAFSPRRKASGGGSAGTRPMSPRSGSVAQTGRWWRSWRRANDADASLTQPLLGEQGPRDSLLGEQDVDLEVGGAEQMAVPHGRMADSLPSGTTSSHPCRSEKPAECGGGYWPESKLLHAVSILLEVLQTMQANTGVTKRLALITQGVNLGSSPPPVLSARGAMGAAMWGLLRSARHEMQLLPHAPLLHAVDLDDALAPETVAAHLAAELLGAEENDGFGCEDVRLVACRSSRNNPGREEAAPSLDILSSASPDSMRGAGAAASPAQASPSKLQGEVLREIRRIAPFGAASQPSVTAESAEPPNATARPVQVPAVVAISGGTGALGLVVGRYFLERGARALLLLSRSGDVPVANQALHEEVLAVAAAHEARVYVLPCDVGNAAEVEALVAAWQGELGGIVHAAGVLDDGLLANQTAERLAGQLRGKALGALNLFHACQAHAVELRLFLLFSSVTALQGNAGQSGYGAANAVLDHLAAVGVASGVPTISVQWGPWAEVGMAARNEAKVLGRRSVYHPITVAEALEALRDVMERPAGSAAVVAVARFNWERVLRDASASRFQARLWSSCNTSSLMLPPSAERMPSSTLEHRHRAHTGAAPHSSLLEPAQAMEVERELSEVLRQYCGEAKGGVALDLATPLVDLGLDSVGVMSAAHDISQRMGVSVTLEELTATPGRVPTVRSLSDHIRARLPASSQGPRLPPLRTVQASPTARSTTPNAQPLASSKTDDVLSRLLRLVAGRVGDEGVPSQQTVVVEDTPLQSLALDSIEMMAMVQELCHESGATLGLPEALECATLGSLAELVRSRQRRHRPSGAAQSLPHATSSPSSARRAPEGVRARVARVLRACLEGDVEAGPSSSVVDLGLDSVQGMALVQELDRELGTQMDFPEVMGLGTVENLAASLELRDRPLKDPSSRVPVHGGAGSCTTGRRASADVPPCAECGDVCDDADLDGSRGRTEAGASSVLAPLSPLPPGDEAELAKLRAEREVRRRQEQNRSGPGLLGRAAMMAAQWTLRLAYLGASFGLSLGYELSLAWGTPASLWYQICCAGTLEGRSWSPRLEGGQRQGCGGCALGRIATIAMGHIVVCAASAMLAFTALKWGLLGRCLPGRYHRWKSWYGIRFQLFEELCEVALPGISLACRMLPDELCLCFYRLLGAKIGRGVLMPVMEASNGFWKAADLVELSDGVVLHDSSDLITTNWETANVNVHKRIMIGRRVRVNGMARVMGGARIGDECIIAWASQAQGNVAPRAIVTARSVLPDSPSRVFPGSAADCIYRLPQGDSAVDWRQLAGQAMWSAVFVIYFSCAVAVALSASATTLTALGGRVLPSEARQHFSLRAQGGLEMLVYCTLVPGLLVFYMQVYFVLGSLAAKWTLIGRRRPGKVKITRWSVLARWVVKRLVHVGVVCVTVYFDNTAVLALYYRLLGGGLRACTVPSTMRGVEADIDLLSVGKDVYFGNGVGVSSVSVDIHRGEATFFPTVIEDGVFIGPASYLLCGAALQARSSVGALSIVGSHQTVPTGITQIAHDLQLVYRQEPLLRGKYAWAALSVGLGSYHWAAETVIFGFALYSCCLLPYARAAAYLTSLALQLAAVMVSLQLLCLQLTVASLVHCVALKWALLGRTQPKIPYAIRGARHAAWVLTWHLCQTSAARYNMALGRDMHALTSAVMRLMGAKIGDGVSHLNGLFLYPEMDMLDLGDGVSNGCVAYGHDFHKLHMVFKRCILHPGCTLPVSGTQVLPGVTLPSFTSCSPSINNILPGSASLPRKVLHGNPARPSMLGPNDEYLVDGDGIVVHDYFN</sequence>
<proteinExistence type="predicted"/>
<feature type="transmembrane region" description="Helical" evidence="5">
    <location>
        <begin position="2045"/>
        <end position="2068"/>
    </location>
</feature>
<dbReference type="Gene3D" id="1.10.1200.10">
    <property type="entry name" value="ACP-like"/>
    <property type="match status" value="3"/>
</dbReference>
<feature type="compositionally biased region" description="Low complexity" evidence="4">
    <location>
        <begin position="1224"/>
        <end position="1237"/>
    </location>
</feature>
<feature type="region of interest" description="Disordered" evidence="4">
    <location>
        <begin position="1873"/>
        <end position="1897"/>
    </location>
</feature>
<feature type="domain" description="Carrier" evidence="6">
    <location>
        <begin position="1796"/>
        <end position="1871"/>
    </location>
</feature>
<dbReference type="InterPro" id="IPR006162">
    <property type="entry name" value="Ppantetheine_attach_site"/>
</dbReference>
<dbReference type="InterPro" id="IPR001227">
    <property type="entry name" value="Ac_transferase_dom_sf"/>
</dbReference>
<evidence type="ECO:0000256" key="4">
    <source>
        <dbReference type="SAM" id="MobiDB-lite"/>
    </source>
</evidence>
<dbReference type="CDD" id="cd00833">
    <property type="entry name" value="PKS"/>
    <property type="match status" value="1"/>
</dbReference>
<feature type="domain" description="Ketosynthase family 3 (KS3)" evidence="7">
    <location>
        <begin position="1"/>
        <end position="201"/>
    </location>
</feature>
<evidence type="ECO:0000313" key="9">
    <source>
        <dbReference type="Proteomes" id="UP001190700"/>
    </source>
</evidence>
<keyword evidence="1" id="KW-0596">Phosphopantetheine</keyword>
<dbReference type="Gene3D" id="3.40.50.720">
    <property type="entry name" value="NAD(P)-binding Rossmann-like Domain"/>
    <property type="match status" value="1"/>
</dbReference>
<dbReference type="Pfam" id="PF00698">
    <property type="entry name" value="Acyl_transf_1"/>
    <property type="match status" value="1"/>
</dbReference>
<feature type="compositionally biased region" description="Polar residues" evidence="4">
    <location>
        <begin position="1670"/>
        <end position="1689"/>
    </location>
</feature>
<dbReference type="Pfam" id="PF02801">
    <property type="entry name" value="Ketoacyl-synt_C"/>
    <property type="match status" value="1"/>
</dbReference>
<dbReference type="SUPFAM" id="SSF53901">
    <property type="entry name" value="Thiolase-like"/>
    <property type="match status" value="1"/>
</dbReference>
<dbReference type="SUPFAM" id="SSF51161">
    <property type="entry name" value="Trimeric LpxA-like enzymes"/>
    <property type="match status" value="2"/>
</dbReference>
<dbReference type="GO" id="GO:0006633">
    <property type="term" value="P:fatty acid biosynthetic process"/>
    <property type="evidence" value="ECO:0007669"/>
    <property type="project" value="TreeGrafter"/>
</dbReference>
<dbReference type="Gene3D" id="3.40.366.10">
    <property type="entry name" value="Malonyl-Coenzyme A Acyl Carrier Protein, domain 2"/>
    <property type="match status" value="1"/>
</dbReference>
<dbReference type="PROSITE" id="PS52004">
    <property type="entry name" value="KS3_2"/>
    <property type="match status" value="1"/>
</dbReference>
<dbReference type="InterPro" id="IPR016036">
    <property type="entry name" value="Malonyl_transacylase_ACP-bd"/>
</dbReference>
<dbReference type="InterPro" id="IPR036736">
    <property type="entry name" value="ACP-like_sf"/>
</dbReference>
<keyword evidence="5" id="KW-0812">Transmembrane</keyword>
<evidence type="ECO:0000256" key="1">
    <source>
        <dbReference type="ARBA" id="ARBA00022450"/>
    </source>
</evidence>
<dbReference type="SUPFAM" id="SSF47336">
    <property type="entry name" value="ACP-like"/>
    <property type="match status" value="3"/>
</dbReference>
<dbReference type="InterPro" id="IPR014031">
    <property type="entry name" value="Ketoacyl_synth_C"/>
</dbReference>
<feature type="transmembrane region" description="Helical" evidence="5">
    <location>
        <begin position="2310"/>
        <end position="2336"/>
    </location>
</feature>
<evidence type="ECO:0000256" key="3">
    <source>
        <dbReference type="ARBA" id="ARBA00022679"/>
    </source>
</evidence>
<dbReference type="InterPro" id="IPR014043">
    <property type="entry name" value="Acyl_transferase_dom"/>
</dbReference>
<evidence type="ECO:0000259" key="6">
    <source>
        <dbReference type="PROSITE" id="PS50075"/>
    </source>
</evidence>
<gene>
    <name evidence="8" type="ORF">CYMTET_49466</name>
</gene>
<evidence type="ECO:0000256" key="2">
    <source>
        <dbReference type="ARBA" id="ARBA00022553"/>
    </source>
</evidence>
<organism evidence="8 9">
    <name type="scientific">Cymbomonas tetramitiformis</name>
    <dbReference type="NCBI Taxonomy" id="36881"/>
    <lineage>
        <taxon>Eukaryota</taxon>
        <taxon>Viridiplantae</taxon>
        <taxon>Chlorophyta</taxon>
        <taxon>Pyramimonadophyceae</taxon>
        <taxon>Pyramimonadales</taxon>
        <taxon>Pyramimonadaceae</taxon>
        <taxon>Cymbomonas</taxon>
    </lineage>
</organism>
<reference evidence="8 9" key="1">
    <citation type="journal article" date="2015" name="Genome Biol. Evol.">
        <title>Comparative Genomics of a Bacterivorous Green Alga Reveals Evolutionary Causalities and Consequences of Phago-Mixotrophic Mode of Nutrition.</title>
        <authorList>
            <person name="Burns J.A."/>
            <person name="Paasch A."/>
            <person name="Narechania A."/>
            <person name="Kim E."/>
        </authorList>
    </citation>
    <scope>NUCLEOTIDE SEQUENCE [LARGE SCALE GENOMIC DNA]</scope>
    <source>
        <strain evidence="8 9">PLY_AMNH</strain>
    </source>
</reference>
<dbReference type="GO" id="GO:0004312">
    <property type="term" value="F:fatty acid synthase activity"/>
    <property type="evidence" value="ECO:0007669"/>
    <property type="project" value="TreeGrafter"/>
</dbReference>
<feature type="domain" description="Carrier" evidence="6">
    <location>
        <begin position="1575"/>
        <end position="1655"/>
    </location>
</feature>
<dbReference type="Gene3D" id="3.30.70.250">
    <property type="entry name" value="Malonyl-CoA ACP transacylase, ACP-binding"/>
    <property type="match status" value="1"/>
</dbReference>
<dbReference type="InterPro" id="IPR020841">
    <property type="entry name" value="PKS_Beta-ketoAc_synthase_dom"/>
</dbReference>
<accession>A0AAE0EU37</accession>
<dbReference type="SMART" id="SM00827">
    <property type="entry name" value="PKS_AT"/>
    <property type="match status" value="1"/>
</dbReference>
<evidence type="ECO:0000259" key="7">
    <source>
        <dbReference type="PROSITE" id="PS52004"/>
    </source>
</evidence>
<dbReference type="SUPFAM" id="SSF55048">
    <property type="entry name" value="Probable ACP-binding domain of malonyl-CoA ACP transacylase"/>
    <property type="match status" value="1"/>
</dbReference>
<dbReference type="PROSITE" id="PS00012">
    <property type="entry name" value="PHOSPHOPANTETHEINE"/>
    <property type="match status" value="1"/>
</dbReference>
<keyword evidence="2" id="KW-0597">Phosphoprotein</keyword>
<keyword evidence="5" id="KW-1133">Transmembrane helix</keyword>
<comment type="caution">
    <text evidence="8">The sequence shown here is derived from an EMBL/GenBank/DDBJ whole genome shotgun (WGS) entry which is preliminary data.</text>
</comment>
<dbReference type="Gene3D" id="3.40.47.10">
    <property type="match status" value="1"/>
</dbReference>
<dbReference type="InterPro" id="IPR016035">
    <property type="entry name" value="Acyl_Trfase/lysoPLipase"/>
</dbReference>
<evidence type="ECO:0000313" key="8">
    <source>
        <dbReference type="EMBL" id="KAK3240711.1"/>
    </source>
</evidence>
<dbReference type="SMART" id="SM00822">
    <property type="entry name" value="PKS_KR"/>
    <property type="match status" value="1"/>
</dbReference>
<feature type="region of interest" description="Disordered" evidence="4">
    <location>
        <begin position="1655"/>
        <end position="1690"/>
    </location>
</feature>
<dbReference type="PROSITE" id="PS50075">
    <property type="entry name" value="CARRIER"/>
    <property type="match status" value="3"/>
</dbReference>
<feature type="region of interest" description="Disordered" evidence="4">
    <location>
        <begin position="1769"/>
        <end position="1799"/>
    </location>
</feature>
<keyword evidence="5" id="KW-0472">Membrane</keyword>
<dbReference type="EMBL" id="LGRX02033570">
    <property type="protein sequence ID" value="KAK3240711.1"/>
    <property type="molecule type" value="Genomic_DNA"/>
</dbReference>
<feature type="region of interest" description="Disordered" evidence="4">
    <location>
        <begin position="1199"/>
        <end position="1238"/>
    </location>
</feature>
<dbReference type="Pfam" id="PF00550">
    <property type="entry name" value="PP-binding"/>
    <property type="match status" value="3"/>
</dbReference>
<dbReference type="InterPro" id="IPR036291">
    <property type="entry name" value="NAD(P)-bd_dom_sf"/>
</dbReference>
<feature type="transmembrane region" description="Helical" evidence="5">
    <location>
        <begin position="2357"/>
        <end position="2377"/>
    </location>
</feature>
<dbReference type="InterPro" id="IPR057326">
    <property type="entry name" value="KR_dom"/>
</dbReference>
<feature type="compositionally biased region" description="Low complexity" evidence="4">
    <location>
        <begin position="1924"/>
        <end position="1933"/>
    </location>
</feature>
<keyword evidence="3" id="KW-0808">Transferase</keyword>
<name>A0AAE0EU37_9CHLO</name>
<dbReference type="InterPro" id="IPR050091">
    <property type="entry name" value="PKS_NRPS_Biosynth_Enz"/>
</dbReference>
<dbReference type="InterPro" id="IPR016039">
    <property type="entry name" value="Thiolase-like"/>
</dbReference>
<dbReference type="PANTHER" id="PTHR43775:SF37">
    <property type="entry name" value="SI:DKEY-61P9.11"/>
    <property type="match status" value="1"/>
</dbReference>
<dbReference type="SUPFAM" id="SSF51735">
    <property type="entry name" value="NAD(P)-binding Rossmann-fold domains"/>
    <property type="match status" value="1"/>
</dbReference>
<dbReference type="InterPro" id="IPR011004">
    <property type="entry name" value="Trimer_LpxA-like_sf"/>
</dbReference>
<dbReference type="InterPro" id="IPR013968">
    <property type="entry name" value="PKS_KR"/>
</dbReference>
<feature type="region of interest" description="Disordered" evidence="4">
    <location>
        <begin position="965"/>
        <end position="1000"/>
    </location>
</feature>
<feature type="transmembrane region" description="Helical" evidence="5">
    <location>
        <begin position="2263"/>
        <end position="2290"/>
    </location>
</feature>
<evidence type="ECO:0000256" key="5">
    <source>
        <dbReference type="SAM" id="Phobius"/>
    </source>
</evidence>
<protein>
    <recommendedName>
        <fullName evidence="10">Carrier domain-containing protein</fullName>
    </recommendedName>
</protein>
<feature type="region of interest" description="Disordered" evidence="4">
    <location>
        <begin position="1921"/>
        <end position="1940"/>
    </location>
</feature>
<dbReference type="Gene3D" id="2.160.10.10">
    <property type="entry name" value="Hexapeptide repeat proteins"/>
    <property type="match status" value="2"/>
</dbReference>